<gene>
    <name evidence="1" type="ORF">L3Q82_012747</name>
</gene>
<protein>
    <submittedName>
        <fullName evidence="1">Uncharacterized protein</fullName>
    </submittedName>
</protein>
<comment type="caution">
    <text evidence="1">The sequence shown here is derived from an EMBL/GenBank/DDBJ whole genome shotgun (WGS) entry which is preliminary data.</text>
</comment>
<name>A0ACB8W4T4_9TELE</name>
<evidence type="ECO:0000313" key="2">
    <source>
        <dbReference type="Proteomes" id="UP000831701"/>
    </source>
</evidence>
<proteinExistence type="predicted"/>
<organism evidence="1 2">
    <name type="scientific">Scortum barcoo</name>
    <name type="common">barcoo grunter</name>
    <dbReference type="NCBI Taxonomy" id="214431"/>
    <lineage>
        <taxon>Eukaryota</taxon>
        <taxon>Metazoa</taxon>
        <taxon>Chordata</taxon>
        <taxon>Craniata</taxon>
        <taxon>Vertebrata</taxon>
        <taxon>Euteleostomi</taxon>
        <taxon>Actinopterygii</taxon>
        <taxon>Neopterygii</taxon>
        <taxon>Teleostei</taxon>
        <taxon>Neoteleostei</taxon>
        <taxon>Acanthomorphata</taxon>
        <taxon>Eupercaria</taxon>
        <taxon>Centrarchiformes</taxon>
        <taxon>Terapontoidei</taxon>
        <taxon>Terapontidae</taxon>
        <taxon>Scortum</taxon>
    </lineage>
</organism>
<evidence type="ECO:0000313" key="1">
    <source>
        <dbReference type="EMBL" id="KAI3362458.1"/>
    </source>
</evidence>
<accession>A0ACB8W4T4</accession>
<reference evidence="1" key="1">
    <citation type="submission" date="2022-04" db="EMBL/GenBank/DDBJ databases">
        <title>Jade perch genome.</title>
        <authorList>
            <person name="Chao B."/>
        </authorList>
    </citation>
    <scope>NUCLEOTIDE SEQUENCE</scope>
    <source>
        <strain evidence="1">CB-2022</strain>
    </source>
</reference>
<dbReference type="Proteomes" id="UP000831701">
    <property type="component" value="Chromosome 15"/>
</dbReference>
<sequence>MTSARRSPSTETNMATEWSGQHGHILTLLIFLWSAAGGRSEAAAAAAAGSGVSGGGRGGGAGGGAGGSQVLGMRLERSDKPASTNDDGVIQVTEESSVQLRFYGLQLHPGAWTQIRFTELTSGGAEDAAAAEEEAVTAAARGFSGMMEAPDRTCTDFTKDISVGTFMNVSSRGTSGLLTVRVKPLRKSEPRKEYALCTPGPGSRWVLLGDTDGRVLVVEEKKSLLPMWLQVILISCLLVLSGMFSGLNLGLMALDPMELRIVQSCGTDKEKKYARKIEPIRSKGNYLLCSLLLGNVLVNTTLTILLDDLIGSGLGAVVASTIGIVIFGEIVPQALCSRHGLAVGANTILVTKFFMFLTFPVSFPVSKLLDVLLGQEIGTVYNREKLVEMLKVTEPYNDLVKEELNMIQGALELRTKTVEDVMTPLGNCFMIQADAVLDFNTMSEIMESGYTRIPVYDDERSNIVDILYVKDLAFVDPDDCTTLKTITKFYNHPVHFVFHDTKLDAMLEEFKKGKSHLAIVQKVNNEGEGDPFYEVLGLVTLEDVIEEIIKSEILDESDLYTDNRNRKKVDPNKNKPDFSAFKHDADSKVKISPQLMLAAHRFLATGELCGARSRSQRKFYYECSDTPTSFRSSNQELTNENDNVTLAAVIHFLYQRGKPVDYFWSSSCREVFQGVSHREEALGEDPGHAGETMSLGWPGNASGSPLEELEEVSGGRVEVEAGNENMKFETGPFSYYGVMALSSPSLGFHLLLKLTVTSSPVMVVASPPPRRLSLKRFSLFSRFPEFRSPSHGGNLNRSASLSCTERAPESGSVGGSITQIPGTPFQYIPDFCVRALTDLQFVKITRAQYQNGLLASRLDSTPQSPDGSHTRLDMSSSLPPITPPGAHVPLPLATPPVKRPPSNTQPPPGSRTPLPQTTSSSSSSSRRPSQSLPQATPPPSNHAPPPASSFGPHPAQTSKQPSPSSGPDGGPGETTTLLGEQKQNCKSPRCGACSREAPRVLGLRLEEPAGPVRMKDRIISAPKGARFELRLFGAELNGSWPWVAFAGEVRDTPDPCEEDARRQESAFQVTGNFTPDGDFQRADHRGGPGRGGPRGADPAPPVRKERGQVGVLGPGPAPRRGSARRPHPSVGAGGPGRGAAAGLRAAADREPEPAVAGPRGALRPAHSCGSEEEKRAAKRLEPVRRRGNFLVSPAGGESCFYVPVYSLHRTPLPDLRHADPDLLLLPALPLCCGSLGPRGAPVPGSGLHRLRRLHQLSAVFTSGLLIFLLAELAPHIVCSGYGFQLAGAGAHLAGPDVHGAHLPPVLPPGADPGPGPEEGHQHLRDQGAGHGDDPDQRQRPVQVSEDPLSEFVKEEFSRGMLRSKTVEDILTPLKDCFMLPSSVVLDFTTMSEIMQSGYTRVPIYEEERSNIVEILYVKDLALVDPDDCTPMTTITKFYNHPLHFVFNDTKLDAMLEEFKKGNSHMAIVQKVNNEGEGDPFYEVLGLVTLEDVIEEIIKSEILDESDGYLDRKVKRPLAPLEIPLEPRTSHEEFSFLFKPPEGEPKIRTSSPQLLLATHRFLSREVEHFSPGRVSEKVLFHLLRHPSVNQEVHFDPNNRLSAAHYLYTRNHPVDYFILLLQGRVEVEIGKEGLKFENGAFTYYGVSALTLPSSVHQSPVSTQRHSPRDPFESAEATSPSSYCPDYTVRALTDLQLIRVTRLQYLNALMASRVGRSPDPPEIKILPNSQTKLLNERNTTQEFPVNFSFFDTIENYC</sequence>
<dbReference type="EMBL" id="CM041545">
    <property type="protein sequence ID" value="KAI3362458.1"/>
    <property type="molecule type" value="Genomic_DNA"/>
</dbReference>
<keyword evidence="2" id="KW-1185">Reference proteome</keyword>